<evidence type="ECO:0000313" key="2">
    <source>
        <dbReference type="EMBL" id="RHZ22444.1"/>
    </source>
</evidence>
<accession>A0A3R7E516</accession>
<name>A0A3R7E516_APHAT</name>
<comment type="caution">
    <text evidence="1">The sequence shown here is derived from an EMBL/GenBank/DDBJ whole genome shotgun (WGS) entry which is preliminary data.</text>
</comment>
<dbReference type="Proteomes" id="UP000285712">
    <property type="component" value="Unassembled WGS sequence"/>
</dbReference>
<proteinExistence type="predicted"/>
<reference evidence="3 4" key="1">
    <citation type="submission" date="2018-08" db="EMBL/GenBank/DDBJ databases">
        <title>Aphanomyces genome sequencing and annotation.</title>
        <authorList>
            <person name="Minardi D."/>
            <person name="Oidtmann B."/>
            <person name="Van Der Giezen M."/>
            <person name="Studholme D.J."/>
        </authorList>
    </citation>
    <scope>NUCLEOTIDE SEQUENCE [LARGE SCALE GENOMIC DNA]</scope>
    <source>
        <strain evidence="2 3">Da</strain>
        <strain evidence="1 4">Sv</strain>
    </source>
</reference>
<dbReference type="VEuPathDB" id="FungiDB:H257_06559"/>
<sequence length="291" mass="32043">MAFFRLKYFIVADVLEGGGHCGGCGMMEDTHVDKVGHDEAYETSPPAADDLGRKLHPHEYPDVVRTENVSAETVLDVSASVMITIAIDTTVHSLLSSTKPDDIAQLDTLFKPCSPILKDSTRAVLEADLYYPFERLAQSNDYSSYELMEACADFTAEGKSPLEKATCTEFGFGQNSAFAKGIVSALSYFDVDKAFTEVFKQTYNISTAQTESYIATNREKDYGTLTTNLETSCSPLATSKDRQQALPPSDATILVNSKFKVVYIFGTIPLRGHERPVRVRHRVLGVGSYQD</sequence>
<evidence type="ECO:0000313" key="1">
    <source>
        <dbReference type="EMBL" id="RHY89632.1"/>
    </source>
</evidence>
<evidence type="ECO:0000313" key="4">
    <source>
        <dbReference type="Proteomes" id="UP000285712"/>
    </source>
</evidence>
<dbReference type="Proteomes" id="UP000285430">
    <property type="component" value="Unassembled WGS sequence"/>
</dbReference>
<evidence type="ECO:0000313" key="3">
    <source>
        <dbReference type="Proteomes" id="UP000285430"/>
    </source>
</evidence>
<dbReference type="EMBL" id="QUTG01003947">
    <property type="protein sequence ID" value="RHY89632.1"/>
    <property type="molecule type" value="Genomic_DNA"/>
</dbReference>
<dbReference type="EMBL" id="QUTH01002996">
    <property type="protein sequence ID" value="RHZ22444.1"/>
    <property type="molecule type" value="Genomic_DNA"/>
</dbReference>
<organism evidence="1 4">
    <name type="scientific">Aphanomyces astaci</name>
    <name type="common">Crayfish plague agent</name>
    <dbReference type="NCBI Taxonomy" id="112090"/>
    <lineage>
        <taxon>Eukaryota</taxon>
        <taxon>Sar</taxon>
        <taxon>Stramenopiles</taxon>
        <taxon>Oomycota</taxon>
        <taxon>Saprolegniomycetes</taxon>
        <taxon>Saprolegniales</taxon>
        <taxon>Verrucalvaceae</taxon>
        <taxon>Aphanomyces</taxon>
    </lineage>
</organism>
<dbReference type="AlphaFoldDB" id="A0A3R7E516"/>
<protein>
    <submittedName>
        <fullName evidence="1">Uncharacterized protein</fullName>
    </submittedName>
</protein>
<gene>
    <name evidence="1" type="ORF">DYB35_010722</name>
    <name evidence="2" type="ORF">DYB37_013326</name>
</gene>